<keyword evidence="1 5" id="KW-0963">Cytoplasm</keyword>
<dbReference type="Gene3D" id="2.60.40.4380">
    <property type="entry name" value="Translational regulator CsrA"/>
    <property type="match status" value="1"/>
</dbReference>
<keyword evidence="3 5" id="KW-0810">Translation regulation</keyword>
<evidence type="ECO:0000256" key="3">
    <source>
        <dbReference type="ARBA" id="ARBA00022845"/>
    </source>
</evidence>
<dbReference type="GO" id="GO:1902208">
    <property type="term" value="P:regulation of bacterial-type flagellum assembly"/>
    <property type="evidence" value="ECO:0007669"/>
    <property type="project" value="UniProtKB-UniRule"/>
</dbReference>
<dbReference type="GO" id="GO:0044781">
    <property type="term" value="P:bacterial-type flagellum organization"/>
    <property type="evidence" value="ECO:0007669"/>
    <property type="project" value="UniProtKB-KW"/>
</dbReference>
<sequence length="75" mass="8817">MLILSRKIGESLHIGDNIKITVLECRGKTVKLGIEVPDDVTVFREEVYKRILEENKKSLLIDKDDFYKVIRLWDK</sequence>
<comment type="function">
    <text evidence="5">A translational regulator that binds mRNA to regulate translation initiation and/or mRNA stability. Usually binds in the 5'-UTR at or near the Shine-Dalgarno sequence preventing ribosome-binding, thus repressing translation. Its main target seems to be the major flagellin gene, while its function is anatagonized by FliW.</text>
</comment>
<dbReference type="OrthoDB" id="9809061at2"/>
<evidence type="ECO:0000313" key="6">
    <source>
        <dbReference type="EMBL" id="SDN33661.1"/>
    </source>
</evidence>
<evidence type="ECO:0000256" key="2">
    <source>
        <dbReference type="ARBA" id="ARBA00022491"/>
    </source>
</evidence>
<dbReference type="SUPFAM" id="SSF117130">
    <property type="entry name" value="CsrA-like"/>
    <property type="match status" value="1"/>
</dbReference>
<dbReference type="Pfam" id="PF02599">
    <property type="entry name" value="CsrA"/>
    <property type="match status" value="1"/>
</dbReference>
<dbReference type="STRING" id="206665.SAMN04488516_101441"/>
<keyword evidence="7" id="KW-1185">Reference proteome</keyword>
<dbReference type="GO" id="GO:0006402">
    <property type="term" value="P:mRNA catabolic process"/>
    <property type="evidence" value="ECO:0007669"/>
    <property type="project" value="InterPro"/>
</dbReference>
<dbReference type="PANTHER" id="PTHR34984">
    <property type="entry name" value="CARBON STORAGE REGULATOR"/>
    <property type="match status" value="1"/>
</dbReference>
<name>A0A1H0AJX5_9BACT</name>
<evidence type="ECO:0000256" key="5">
    <source>
        <dbReference type="HAMAP-Rule" id="MF_00167"/>
    </source>
</evidence>
<dbReference type="InterPro" id="IPR036107">
    <property type="entry name" value="CsrA_sf"/>
</dbReference>
<dbReference type="Proteomes" id="UP000199602">
    <property type="component" value="Unassembled WGS sequence"/>
</dbReference>
<proteinExistence type="inferred from homology"/>
<gene>
    <name evidence="5" type="primary">csrA</name>
    <name evidence="6" type="ORF">SAMN04488516_101441</name>
</gene>
<dbReference type="AlphaFoldDB" id="A0A1H0AJX5"/>
<dbReference type="InterPro" id="IPR003751">
    <property type="entry name" value="CsrA"/>
</dbReference>
<keyword evidence="5" id="KW-1005">Bacterial flagellum biogenesis</keyword>
<dbReference type="GO" id="GO:0045947">
    <property type="term" value="P:negative regulation of translational initiation"/>
    <property type="evidence" value="ECO:0007669"/>
    <property type="project" value="UniProtKB-UniRule"/>
</dbReference>
<comment type="subcellular location">
    <subcellularLocation>
        <location evidence="5">Cytoplasm</location>
    </subcellularLocation>
</comment>
<comment type="subunit">
    <text evidence="5">Homodimer; the beta-strands of each monomer intercalate to form a hydrophobic core, while the alpha-helices form wings that extend away from the core.</text>
</comment>
<dbReference type="GO" id="GO:0005829">
    <property type="term" value="C:cytosol"/>
    <property type="evidence" value="ECO:0007669"/>
    <property type="project" value="TreeGrafter"/>
</dbReference>
<dbReference type="RefSeq" id="WP_092062700.1">
    <property type="nucleotide sequence ID" value="NZ_FNIN01000001.1"/>
</dbReference>
<dbReference type="HAMAP" id="MF_00167">
    <property type="entry name" value="CsrA"/>
    <property type="match status" value="1"/>
</dbReference>
<evidence type="ECO:0000313" key="7">
    <source>
        <dbReference type="Proteomes" id="UP000199602"/>
    </source>
</evidence>
<dbReference type="EMBL" id="FNIN01000001">
    <property type="protein sequence ID" value="SDN33661.1"/>
    <property type="molecule type" value="Genomic_DNA"/>
</dbReference>
<dbReference type="FunFam" id="2.60.40.4380:FF:000002">
    <property type="entry name" value="Translational regulator CsrA"/>
    <property type="match status" value="1"/>
</dbReference>
<dbReference type="NCBIfam" id="NF002469">
    <property type="entry name" value="PRK01712.1"/>
    <property type="match status" value="1"/>
</dbReference>
<dbReference type="GO" id="GO:0048027">
    <property type="term" value="F:mRNA 5'-UTR binding"/>
    <property type="evidence" value="ECO:0007669"/>
    <property type="project" value="UniProtKB-UniRule"/>
</dbReference>
<evidence type="ECO:0000256" key="4">
    <source>
        <dbReference type="ARBA" id="ARBA00022884"/>
    </source>
</evidence>
<dbReference type="NCBIfam" id="TIGR00202">
    <property type="entry name" value="csrA"/>
    <property type="match status" value="1"/>
</dbReference>
<dbReference type="GO" id="GO:0006109">
    <property type="term" value="P:regulation of carbohydrate metabolic process"/>
    <property type="evidence" value="ECO:0007669"/>
    <property type="project" value="InterPro"/>
</dbReference>
<protein>
    <recommendedName>
        <fullName evidence="5">Translational regulator CsrA</fullName>
    </recommendedName>
</protein>
<accession>A0A1H0AJX5</accession>
<reference evidence="6 7" key="1">
    <citation type="submission" date="2016-10" db="EMBL/GenBank/DDBJ databases">
        <authorList>
            <person name="de Groot N.N."/>
        </authorList>
    </citation>
    <scope>NUCLEOTIDE SEQUENCE [LARGE SCALE GENOMIC DNA]</scope>
    <source>
        <strain evidence="6 7">DSM 15269</strain>
    </source>
</reference>
<organism evidence="6 7">
    <name type="scientific">Desulfonauticus submarinus</name>
    <dbReference type="NCBI Taxonomy" id="206665"/>
    <lineage>
        <taxon>Bacteria</taxon>
        <taxon>Pseudomonadati</taxon>
        <taxon>Thermodesulfobacteriota</taxon>
        <taxon>Desulfovibrionia</taxon>
        <taxon>Desulfovibrionales</taxon>
        <taxon>Desulfonauticaceae</taxon>
        <taxon>Desulfonauticus</taxon>
    </lineage>
</organism>
<keyword evidence="4 5" id="KW-0694">RNA-binding</keyword>
<keyword evidence="2 5" id="KW-0678">Repressor</keyword>
<evidence type="ECO:0000256" key="1">
    <source>
        <dbReference type="ARBA" id="ARBA00022490"/>
    </source>
</evidence>
<dbReference type="PANTHER" id="PTHR34984:SF1">
    <property type="entry name" value="CARBON STORAGE REGULATOR"/>
    <property type="match status" value="1"/>
</dbReference>
<comment type="similarity">
    <text evidence="5">Belongs to the CsrA/RsmA family.</text>
</comment>